<dbReference type="AlphaFoldDB" id="A0A2S4VQ52"/>
<keyword evidence="1" id="KW-0472">Membrane</keyword>
<organism evidence="2 3">
    <name type="scientific">Puccinia striiformis</name>
    <dbReference type="NCBI Taxonomy" id="27350"/>
    <lineage>
        <taxon>Eukaryota</taxon>
        <taxon>Fungi</taxon>
        <taxon>Dikarya</taxon>
        <taxon>Basidiomycota</taxon>
        <taxon>Pucciniomycotina</taxon>
        <taxon>Pucciniomycetes</taxon>
        <taxon>Pucciniales</taxon>
        <taxon>Pucciniaceae</taxon>
        <taxon>Puccinia</taxon>
    </lineage>
</organism>
<keyword evidence="1" id="KW-0812">Transmembrane</keyword>
<evidence type="ECO:0000313" key="3">
    <source>
        <dbReference type="Proteomes" id="UP000238274"/>
    </source>
</evidence>
<reference evidence="2 3" key="1">
    <citation type="submission" date="2017-12" db="EMBL/GenBank/DDBJ databases">
        <title>Gene loss provides genomic basis for host adaptation in cereal stripe rust fungi.</title>
        <authorList>
            <person name="Xia C."/>
        </authorList>
    </citation>
    <scope>NUCLEOTIDE SEQUENCE [LARGE SCALE GENOMIC DNA]</scope>
    <source>
        <strain evidence="2 3">93TX-2</strain>
    </source>
</reference>
<keyword evidence="3" id="KW-1185">Reference proteome</keyword>
<comment type="caution">
    <text evidence="2">The sequence shown here is derived from an EMBL/GenBank/DDBJ whole genome shotgun (WGS) entry which is preliminary data.</text>
</comment>
<dbReference type="EMBL" id="PKSM01000109">
    <property type="protein sequence ID" value="POW11682.1"/>
    <property type="molecule type" value="Genomic_DNA"/>
</dbReference>
<dbReference type="VEuPathDB" id="FungiDB:PSHT_08334"/>
<sequence length="44" mass="5014">MRPWSDMASPSMLLSTIGLTKTLECLAILPTMFAPHLEYIFWSL</sequence>
<reference evidence="3" key="3">
    <citation type="journal article" date="2018" name="Mol. Plant Microbe Interact.">
        <title>Genome sequence resources for the wheat stripe rust pathogen (Puccinia striiformis f. sp. tritici) and the barley stripe rust pathogen (Puccinia striiformis f. sp. hordei).</title>
        <authorList>
            <person name="Xia C."/>
            <person name="Wang M."/>
            <person name="Yin C."/>
            <person name="Cornejo O.E."/>
            <person name="Hulbert S.H."/>
            <person name="Chen X."/>
        </authorList>
    </citation>
    <scope>NUCLEOTIDE SEQUENCE [LARGE SCALE GENOMIC DNA]</scope>
    <source>
        <strain evidence="3">93TX-2</strain>
    </source>
</reference>
<gene>
    <name evidence="2" type="ORF">PSHT_08334</name>
</gene>
<evidence type="ECO:0000313" key="2">
    <source>
        <dbReference type="EMBL" id="POW11682.1"/>
    </source>
</evidence>
<keyword evidence="1" id="KW-1133">Transmembrane helix</keyword>
<reference evidence="3" key="2">
    <citation type="journal article" date="2018" name="BMC Genomics">
        <title>Genomic insights into host adaptation between the wheat stripe rust pathogen (Puccinia striiformis f. sp. tritici) and the barley stripe rust pathogen (Puccinia striiformis f. sp. hordei).</title>
        <authorList>
            <person name="Xia C."/>
            <person name="Wang M."/>
            <person name="Yin C."/>
            <person name="Cornejo O.E."/>
            <person name="Hulbert S.H."/>
            <person name="Chen X."/>
        </authorList>
    </citation>
    <scope>NUCLEOTIDE SEQUENCE [LARGE SCALE GENOMIC DNA]</scope>
    <source>
        <strain evidence="3">93TX-2</strain>
    </source>
</reference>
<protein>
    <submittedName>
        <fullName evidence="2">Uncharacterized protein</fullName>
    </submittedName>
</protein>
<dbReference type="Proteomes" id="UP000238274">
    <property type="component" value="Unassembled WGS sequence"/>
</dbReference>
<evidence type="ECO:0000256" key="1">
    <source>
        <dbReference type="SAM" id="Phobius"/>
    </source>
</evidence>
<name>A0A2S4VQ52_9BASI</name>
<feature type="transmembrane region" description="Helical" evidence="1">
    <location>
        <begin position="12"/>
        <end position="34"/>
    </location>
</feature>
<proteinExistence type="predicted"/>
<accession>A0A2S4VQ52</accession>